<dbReference type="SUPFAM" id="SSF56112">
    <property type="entry name" value="Protein kinase-like (PK-like)"/>
    <property type="match status" value="1"/>
</dbReference>
<dbReference type="GO" id="GO:0005524">
    <property type="term" value="F:ATP binding"/>
    <property type="evidence" value="ECO:0007669"/>
    <property type="project" value="UniProtKB-KW"/>
</dbReference>
<evidence type="ECO:0000256" key="2">
    <source>
        <dbReference type="ARBA" id="ARBA00022840"/>
    </source>
</evidence>
<evidence type="ECO:0000256" key="1">
    <source>
        <dbReference type="ARBA" id="ARBA00022741"/>
    </source>
</evidence>
<evidence type="ECO:0000259" key="3">
    <source>
        <dbReference type="PROSITE" id="PS50011"/>
    </source>
</evidence>
<organism evidence="4 5">
    <name type="scientific">Reticulomyxa filosa</name>
    <dbReference type="NCBI Taxonomy" id="46433"/>
    <lineage>
        <taxon>Eukaryota</taxon>
        <taxon>Sar</taxon>
        <taxon>Rhizaria</taxon>
        <taxon>Retaria</taxon>
        <taxon>Foraminifera</taxon>
        <taxon>Monothalamids</taxon>
        <taxon>Reticulomyxidae</taxon>
        <taxon>Reticulomyxa</taxon>
    </lineage>
</organism>
<dbReference type="SMART" id="SM00220">
    <property type="entry name" value="S_TKc"/>
    <property type="match status" value="1"/>
</dbReference>
<protein>
    <submittedName>
        <fullName evidence="4">Serine/threonine protein kinase</fullName>
    </submittedName>
</protein>
<dbReference type="EMBL" id="ASPP01020210">
    <property type="protein sequence ID" value="ETO14105.1"/>
    <property type="molecule type" value="Genomic_DNA"/>
</dbReference>
<name>X6MLZ1_RETFI</name>
<comment type="caution">
    <text evidence="4">The sequence shown here is derived from an EMBL/GenBank/DDBJ whole genome shotgun (WGS) entry which is preliminary data.</text>
</comment>
<keyword evidence="5" id="KW-1185">Reference proteome</keyword>
<dbReference type="PANTHER" id="PTHR24055">
    <property type="entry name" value="MITOGEN-ACTIVATED PROTEIN KINASE"/>
    <property type="match status" value="1"/>
</dbReference>
<dbReference type="Proteomes" id="UP000023152">
    <property type="component" value="Unassembled WGS sequence"/>
</dbReference>
<dbReference type="OrthoDB" id="5979581at2759"/>
<dbReference type="PROSITE" id="PS50011">
    <property type="entry name" value="PROTEIN_KINASE_DOM"/>
    <property type="match status" value="1"/>
</dbReference>
<keyword evidence="1" id="KW-0547">Nucleotide-binding</keyword>
<reference evidence="4 5" key="1">
    <citation type="journal article" date="2013" name="Curr. Biol.">
        <title>The Genome of the Foraminiferan Reticulomyxa filosa.</title>
        <authorList>
            <person name="Glockner G."/>
            <person name="Hulsmann N."/>
            <person name="Schleicher M."/>
            <person name="Noegel A.A."/>
            <person name="Eichinger L."/>
            <person name="Gallinger C."/>
            <person name="Pawlowski J."/>
            <person name="Sierra R."/>
            <person name="Euteneuer U."/>
            <person name="Pillet L."/>
            <person name="Moustafa A."/>
            <person name="Platzer M."/>
            <person name="Groth M."/>
            <person name="Szafranski K."/>
            <person name="Schliwa M."/>
        </authorList>
    </citation>
    <scope>NUCLEOTIDE SEQUENCE [LARGE SCALE GENOMIC DNA]</scope>
</reference>
<sequence length="499" mass="57523">MTPPFFFFLKKCPLKKKNLYMIFLFWLDIHKVCKVMHLDLKPNNIMINTYKVAKVNSSDGYTLIKLVNPRVTLIDFSVSAKMERETDLDDHVCRGYYGTRRYRAPEMIFGGTWNRSIDTFALALIVLECIQLSPLFENKYYDQDGGRFEQLKDSKGRKLYEPREVIDYLMRMTKACLGKPSHQFVTCVEKQFQSLLKDTATIPEFSEYQTKKKSLFHKHMRNLSSSWSSSSLVFKDETNKFGQDLIGNPYYTPTLYGYGYGHMRMFRPTLSQIHQSHLFVWPKDVVVGSYFHVYQPFIHHKMIFDSDITRLDQIKLAVHHMLRWNPADRWTPELLLQTYFQHDKDYLLSCLFTQQQFSDLLANGFTDHFINDWHDPTSSSHKFTAATTTTATAVDGNKKEPSMISLNTCIGRIENKKKKTGSQNEKNQTLITHSPSTIKATKNATVTTQTLTTTSVLDKSQAGAQQVTHSGLFHVTLNKMTFKPTPVAITSHTTAGQSK</sequence>
<keyword evidence="4" id="KW-0418">Kinase</keyword>
<keyword evidence="4" id="KW-0808">Transferase</keyword>
<accession>X6MLZ1</accession>
<evidence type="ECO:0000313" key="4">
    <source>
        <dbReference type="EMBL" id="ETO14105.1"/>
    </source>
</evidence>
<dbReference type="InterPro" id="IPR000719">
    <property type="entry name" value="Prot_kinase_dom"/>
</dbReference>
<dbReference type="Pfam" id="PF00069">
    <property type="entry name" value="Pkinase"/>
    <property type="match status" value="1"/>
</dbReference>
<proteinExistence type="predicted"/>
<dbReference type="InterPro" id="IPR011009">
    <property type="entry name" value="Kinase-like_dom_sf"/>
</dbReference>
<dbReference type="AlphaFoldDB" id="X6MLZ1"/>
<dbReference type="InterPro" id="IPR008271">
    <property type="entry name" value="Ser/Thr_kinase_AS"/>
</dbReference>
<dbReference type="GO" id="GO:0004674">
    <property type="term" value="F:protein serine/threonine kinase activity"/>
    <property type="evidence" value="ECO:0007669"/>
    <property type="project" value="UniProtKB-KW"/>
</dbReference>
<gene>
    <name evidence="4" type="ORF">RFI_23261</name>
</gene>
<keyword evidence="4" id="KW-0723">Serine/threonine-protein kinase</keyword>
<dbReference type="PROSITE" id="PS00108">
    <property type="entry name" value="PROTEIN_KINASE_ST"/>
    <property type="match status" value="1"/>
</dbReference>
<dbReference type="Gene3D" id="1.10.510.10">
    <property type="entry name" value="Transferase(Phosphotransferase) domain 1"/>
    <property type="match status" value="1"/>
</dbReference>
<dbReference type="InterPro" id="IPR050117">
    <property type="entry name" value="MAPK"/>
</dbReference>
<keyword evidence="2" id="KW-0067">ATP-binding</keyword>
<feature type="domain" description="Protein kinase" evidence="3">
    <location>
        <begin position="1"/>
        <end position="340"/>
    </location>
</feature>
<evidence type="ECO:0000313" key="5">
    <source>
        <dbReference type="Proteomes" id="UP000023152"/>
    </source>
</evidence>